<feature type="signal peptide" evidence="3">
    <location>
        <begin position="1"/>
        <end position="23"/>
    </location>
</feature>
<dbReference type="PANTHER" id="PTHR30469">
    <property type="entry name" value="MULTIDRUG RESISTANCE PROTEIN MDTA"/>
    <property type="match status" value="1"/>
</dbReference>
<sequence length="481" mass="50753">MKKRWSLISSILCASLLISACSAADATQGKAEREAVSVEVATATNQSLDAISSLSGTLQPYNEVNLSFQLSGVIENIEVEIGDNISKGSTLANLIDTDYQLQLEQANNTVDQASASVSAAEAAVKSSSVSIKSAEASLAAANAQINSAQASLDAVLDGARKQERAQAKLAVDNAQKAYDNAKINAERMKSLLDQGLVSKQEYENADLALSNAKTTLENAKESYSLIEEGATEAQIKQSEASVESAKANKTQASTGISQADAAKEQAIASKEQAEAVYKQALNSKEVAEQTLAKTILEAPMSGVVLDKLVSDGDYISPGTSVLKIGDTSQLKVLLPVPDSEIKEWKVGDEVNVTLYDEVKTGKVNIIYPQTNDGTGTVSVEVIIPNDDSKWLPGQIVKANRVSNDNKGILVPIEAVISNGVKPYVFKNVDGVAVKTEVETGDMVNNKIHIISGLVEGDEVVVRGGTLLLDGDPLKVSGGKEE</sequence>
<dbReference type="Pfam" id="PF25881">
    <property type="entry name" value="HH_YBHG"/>
    <property type="match status" value="1"/>
</dbReference>
<dbReference type="Gene3D" id="2.40.50.100">
    <property type="match status" value="2"/>
</dbReference>
<comment type="caution">
    <text evidence="7">The sequence shown here is derived from an EMBL/GenBank/DDBJ whole genome shotgun (WGS) entry which is preliminary data.</text>
</comment>
<dbReference type="SUPFAM" id="SSF111369">
    <property type="entry name" value="HlyD-like secretion proteins"/>
    <property type="match status" value="3"/>
</dbReference>
<dbReference type="Pfam" id="PF25989">
    <property type="entry name" value="YknX_C"/>
    <property type="match status" value="1"/>
</dbReference>
<proteinExistence type="inferred from homology"/>
<dbReference type="GO" id="GO:1990281">
    <property type="term" value="C:efflux pump complex"/>
    <property type="evidence" value="ECO:0007669"/>
    <property type="project" value="TreeGrafter"/>
</dbReference>
<dbReference type="GO" id="GO:0015562">
    <property type="term" value="F:efflux transmembrane transporter activity"/>
    <property type="evidence" value="ECO:0007669"/>
    <property type="project" value="TreeGrafter"/>
</dbReference>
<dbReference type="InterPro" id="IPR058637">
    <property type="entry name" value="YknX-like_C"/>
</dbReference>
<dbReference type="InterPro" id="IPR059052">
    <property type="entry name" value="HH_YbhG-like"/>
</dbReference>
<gene>
    <name evidence="7" type="ORF">EKG35_18400</name>
</gene>
<organism evidence="7 8">
    <name type="scientific">Lysinibacillus telephonicus</name>
    <dbReference type="NCBI Taxonomy" id="1714840"/>
    <lineage>
        <taxon>Bacteria</taxon>
        <taxon>Bacillati</taxon>
        <taxon>Bacillota</taxon>
        <taxon>Bacilli</taxon>
        <taxon>Bacillales</taxon>
        <taxon>Bacillaceae</taxon>
        <taxon>Lysinibacillus</taxon>
    </lineage>
</organism>
<comment type="similarity">
    <text evidence="1">Belongs to the membrane fusion protein (MFP) (TC 8.A.1) family.</text>
</comment>
<dbReference type="InterPro" id="IPR058792">
    <property type="entry name" value="Beta-barrel_RND_2"/>
</dbReference>
<name>A0A3S0JPH4_9BACI</name>
<dbReference type="Gene3D" id="2.40.420.20">
    <property type="match status" value="1"/>
</dbReference>
<feature type="chain" id="PRO_5038602271" evidence="3">
    <location>
        <begin position="24"/>
        <end position="481"/>
    </location>
</feature>
<feature type="domain" description="YknX-like C-terminal permuted SH3-like" evidence="6">
    <location>
        <begin position="408"/>
        <end position="474"/>
    </location>
</feature>
<feature type="domain" description="CusB-like beta-barrel" evidence="5">
    <location>
        <begin position="336"/>
        <end position="399"/>
    </location>
</feature>
<dbReference type="OrthoDB" id="9813047at2"/>
<feature type="domain" description="YbhG-like alpha-helical hairpin" evidence="4">
    <location>
        <begin position="135"/>
        <end position="256"/>
    </location>
</feature>
<dbReference type="InterPro" id="IPR006143">
    <property type="entry name" value="RND_pump_MFP"/>
</dbReference>
<keyword evidence="8" id="KW-1185">Reference proteome</keyword>
<dbReference type="EMBL" id="RXNR01000085">
    <property type="protein sequence ID" value="RTQ87943.1"/>
    <property type="molecule type" value="Genomic_DNA"/>
</dbReference>
<keyword evidence="3" id="KW-0732">Signal</keyword>
<evidence type="ECO:0000259" key="6">
    <source>
        <dbReference type="Pfam" id="PF25989"/>
    </source>
</evidence>
<evidence type="ECO:0000256" key="3">
    <source>
        <dbReference type="SAM" id="SignalP"/>
    </source>
</evidence>
<accession>A0A3S0JPH4</accession>
<evidence type="ECO:0000313" key="8">
    <source>
        <dbReference type="Proteomes" id="UP000276349"/>
    </source>
</evidence>
<evidence type="ECO:0000256" key="2">
    <source>
        <dbReference type="SAM" id="Coils"/>
    </source>
</evidence>
<dbReference type="AlphaFoldDB" id="A0A3S0JPH4"/>
<dbReference type="Proteomes" id="UP000276349">
    <property type="component" value="Unassembled WGS sequence"/>
</dbReference>
<protein>
    <submittedName>
        <fullName evidence="7">Efflux RND transporter periplasmic adaptor subunit</fullName>
    </submittedName>
</protein>
<dbReference type="RefSeq" id="WP_126296010.1">
    <property type="nucleotide sequence ID" value="NZ_CP155468.1"/>
</dbReference>
<dbReference type="PROSITE" id="PS51257">
    <property type="entry name" value="PROKAR_LIPOPROTEIN"/>
    <property type="match status" value="1"/>
</dbReference>
<reference evidence="7 8" key="1">
    <citation type="submission" date="2018-12" db="EMBL/GenBank/DDBJ databases">
        <authorList>
            <person name="Yu L."/>
        </authorList>
    </citation>
    <scope>NUCLEOTIDE SEQUENCE [LARGE SCALE GENOMIC DNA]</scope>
    <source>
        <strain evidence="7 8">S5H2222</strain>
    </source>
</reference>
<evidence type="ECO:0000259" key="5">
    <source>
        <dbReference type="Pfam" id="PF25954"/>
    </source>
</evidence>
<evidence type="ECO:0000256" key="1">
    <source>
        <dbReference type="ARBA" id="ARBA00009477"/>
    </source>
</evidence>
<keyword evidence="2" id="KW-0175">Coiled coil</keyword>
<dbReference type="NCBIfam" id="TIGR01730">
    <property type="entry name" value="RND_mfp"/>
    <property type="match status" value="1"/>
</dbReference>
<dbReference type="Pfam" id="PF25954">
    <property type="entry name" value="Beta-barrel_RND_2"/>
    <property type="match status" value="1"/>
</dbReference>
<evidence type="ECO:0000313" key="7">
    <source>
        <dbReference type="EMBL" id="RTQ87943.1"/>
    </source>
</evidence>
<feature type="coiled-coil region" evidence="2">
    <location>
        <begin position="103"/>
        <end position="222"/>
    </location>
</feature>
<dbReference type="Gene3D" id="1.10.287.470">
    <property type="entry name" value="Helix hairpin bin"/>
    <property type="match status" value="2"/>
</dbReference>
<dbReference type="PANTHER" id="PTHR30469:SF15">
    <property type="entry name" value="HLYD FAMILY OF SECRETION PROTEINS"/>
    <property type="match status" value="1"/>
</dbReference>
<evidence type="ECO:0000259" key="4">
    <source>
        <dbReference type="Pfam" id="PF25881"/>
    </source>
</evidence>
<dbReference type="Gene3D" id="2.40.30.170">
    <property type="match status" value="1"/>
</dbReference>